<dbReference type="EMBL" id="JAGGKC010000025">
    <property type="protein sequence ID" value="MBP1920144.1"/>
    <property type="molecule type" value="Genomic_DNA"/>
</dbReference>
<comment type="caution">
    <text evidence="1">The sequence shown here is derived from an EMBL/GenBank/DDBJ whole genome shotgun (WGS) entry which is preliminary data.</text>
</comment>
<accession>A0ABS4G6I8</accession>
<keyword evidence="2" id="KW-1185">Reference proteome</keyword>
<evidence type="ECO:0008006" key="3">
    <source>
        <dbReference type="Google" id="ProtNLM"/>
    </source>
</evidence>
<organism evidence="1 2">
    <name type="scientific">Youngiibacter multivorans</name>
    <dbReference type="NCBI Taxonomy" id="937251"/>
    <lineage>
        <taxon>Bacteria</taxon>
        <taxon>Bacillati</taxon>
        <taxon>Bacillota</taxon>
        <taxon>Clostridia</taxon>
        <taxon>Eubacteriales</taxon>
        <taxon>Clostridiaceae</taxon>
        <taxon>Youngiibacter</taxon>
    </lineage>
</organism>
<evidence type="ECO:0000313" key="2">
    <source>
        <dbReference type="Proteomes" id="UP001519271"/>
    </source>
</evidence>
<dbReference type="Proteomes" id="UP001519271">
    <property type="component" value="Unassembled WGS sequence"/>
</dbReference>
<gene>
    <name evidence="1" type="ORF">J2Z34_002642</name>
</gene>
<proteinExistence type="predicted"/>
<reference evidence="1 2" key="1">
    <citation type="submission" date="2021-03" db="EMBL/GenBank/DDBJ databases">
        <title>Genomic Encyclopedia of Type Strains, Phase IV (KMG-IV): sequencing the most valuable type-strain genomes for metagenomic binning, comparative biology and taxonomic classification.</title>
        <authorList>
            <person name="Goeker M."/>
        </authorList>
    </citation>
    <scope>NUCLEOTIDE SEQUENCE [LARGE SCALE GENOMIC DNA]</scope>
    <source>
        <strain evidence="1 2">DSM 6139</strain>
    </source>
</reference>
<sequence>MTRRVVPGDVYREGTPWLRGIPYVAGMKCISEYWIED</sequence>
<protein>
    <recommendedName>
        <fullName evidence="3">DUF433 domain-containing protein</fullName>
    </recommendedName>
</protein>
<evidence type="ECO:0000313" key="1">
    <source>
        <dbReference type="EMBL" id="MBP1920144.1"/>
    </source>
</evidence>
<name>A0ABS4G6I8_9CLOT</name>